<reference evidence="1" key="1">
    <citation type="journal article" date="2022" name="bioRxiv">
        <title>Genomics of Preaxostyla Flagellates Illuminates Evolutionary Transitions and the Path Towards Mitochondrial Loss.</title>
        <authorList>
            <person name="Novak L.V.F."/>
            <person name="Treitli S.C."/>
            <person name="Pyrih J."/>
            <person name="Halakuc P."/>
            <person name="Pipaliya S.V."/>
            <person name="Vacek V."/>
            <person name="Brzon O."/>
            <person name="Soukal P."/>
            <person name="Eme L."/>
            <person name="Dacks J.B."/>
            <person name="Karnkowska A."/>
            <person name="Elias M."/>
            <person name="Hampl V."/>
        </authorList>
    </citation>
    <scope>NUCLEOTIDE SEQUENCE</scope>
    <source>
        <strain evidence="1">RCP-MX</strain>
    </source>
</reference>
<dbReference type="Proteomes" id="UP001141327">
    <property type="component" value="Unassembled WGS sequence"/>
</dbReference>
<protein>
    <submittedName>
        <fullName evidence="1">Uncharacterized protein</fullName>
    </submittedName>
</protein>
<gene>
    <name evidence="1" type="ORF">PAPYR_2217</name>
</gene>
<name>A0ABQ8UPU9_9EUKA</name>
<proteinExistence type="predicted"/>
<sequence>MPTPSATPARSHHYAPPFSPQNLSPLEAQHFDNVMTEFDDSDIALAEHCVSLAAQKFLATTGSSLIGAGLFRDLGHAFISLLHQPLEGASYLDEAAQWFAGGVDTSLGSTSLMACSVQCMMEAAAARVRVDSLDTAVDTLTRAMSMVQGQLAGSTAKVTWSSGRQPVVFLDRAPPPLPGETPTPTEVLPGGVLDLRPLVPVPGWVSLTETSTTVNPTLLRMAIRIRVSLCLLLLLTQSATQALGVAGHLHGGIFRTYGGAFAEQMHAALTRVVECVRAQDLDGLLGAQSEYMTLWDDALHQDLIQRLVSRMLLL</sequence>
<evidence type="ECO:0000313" key="2">
    <source>
        <dbReference type="Proteomes" id="UP001141327"/>
    </source>
</evidence>
<comment type="caution">
    <text evidence="1">The sequence shown here is derived from an EMBL/GenBank/DDBJ whole genome shotgun (WGS) entry which is preliminary data.</text>
</comment>
<dbReference type="EMBL" id="JAPMOS010000008">
    <property type="protein sequence ID" value="KAJ4461199.1"/>
    <property type="molecule type" value="Genomic_DNA"/>
</dbReference>
<keyword evidence="2" id="KW-1185">Reference proteome</keyword>
<organism evidence="1 2">
    <name type="scientific">Paratrimastix pyriformis</name>
    <dbReference type="NCBI Taxonomy" id="342808"/>
    <lineage>
        <taxon>Eukaryota</taxon>
        <taxon>Metamonada</taxon>
        <taxon>Preaxostyla</taxon>
        <taxon>Paratrimastigidae</taxon>
        <taxon>Paratrimastix</taxon>
    </lineage>
</organism>
<evidence type="ECO:0000313" key="1">
    <source>
        <dbReference type="EMBL" id="KAJ4461199.1"/>
    </source>
</evidence>
<accession>A0ABQ8UPU9</accession>